<evidence type="ECO:0008006" key="4">
    <source>
        <dbReference type="Google" id="ProtNLM"/>
    </source>
</evidence>
<reference evidence="2 3" key="1">
    <citation type="submission" date="2013-04" db="EMBL/GenBank/DDBJ databases">
        <title>Oceanicola sp. 22II1-22F33 Genome Sequencing.</title>
        <authorList>
            <person name="Lai Q."/>
            <person name="Li G."/>
            <person name="Shao Z."/>
        </authorList>
    </citation>
    <scope>NUCLEOTIDE SEQUENCE [LARGE SCALE GENOMIC DNA]</scope>
    <source>
        <strain evidence="2 3">22II1-22F33</strain>
    </source>
</reference>
<comment type="caution">
    <text evidence="2">The sequence shown here is derived from an EMBL/GenBank/DDBJ whole genome shotgun (WGS) entry which is preliminary data.</text>
</comment>
<name>A0A225NHB2_9RHOB</name>
<evidence type="ECO:0000256" key="1">
    <source>
        <dbReference type="SAM" id="Phobius"/>
    </source>
</evidence>
<keyword evidence="3" id="KW-1185">Reference proteome</keyword>
<evidence type="ECO:0000313" key="2">
    <source>
        <dbReference type="EMBL" id="OWU72842.1"/>
    </source>
</evidence>
<feature type="transmembrane region" description="Helical" evidence="1">
    <location>
        <begin position="252"/>
        <end position="272"/>
    </location>
</feature>
<dbReference type="AlphaFoldDB" id="A0A225NHB2"/>
<feature type="transmembrane region" description="Helical" evidence="1">
    <location>
        <begin position="225"/>
        <end position="245"/>
    </location>
</feature>
<keyword evidence="1" id="KW-0472">Membrane</keyword>
<accession>A0A225NHB2</accession>
<sequence length="821" mass="89387">MDIANGYVAAWLVRWDAVYGEDVVVVTPAAGRPEPAEAELRQLLARLDAAGPEAIVVVPGQDARTMPPASYGETLTAPVMTVLSERDRRATDPEAPRDGIAVRPDLSRWFGHLRPAGPGMLLAESGRPAFETLVADADQEAWWIGYLPEANGLPVFYWNDVLDGHIPAEFLSDRIVVVGMAAQDGAAPPDLRFAPVSQPVPAATYVAQSLQALQDGRLLMAPGTLAKRVIILLAAVQAGLILVRLRDRAGAWIYWVATAGIAGLAVLCALAAQVMFPVTEALVAFSIAWFAHRVVLDANRRRRQRRQLLRADLATAGSLRSRVLSGSDWTRRVEDSAASIGLTGYSFVLHDRPWRQRVVASGGAIQMTPRTRRAGARNGAGGEGGTALLPLPSTDFADAPPDEEFWCVRLRVTGGRRGSWIIRCPEGLLSGSGRRRAMLIAAAERLLSMHPDVPERQLRLTLDEQIENRTRVLAHEAATLDALMHISSTALAVFDLVGNFVRENEQMREIGRQGDMDFSKLSLVETVAILTKIDATVVSMIFSELLTDGESRRLLTPGLQTRGSYVLRLSLDLGRADSGEMEALGPIVLCELLDVTESERLDQARRSVAEFFDQQLRNDFEAIDLVFEMLRDPALSDTIQAQLLDRMSAIITRMTRRMETFDGALWSLPGQGGNEVVPQELRRALDEACDSMLREGRFFDVTIDYSRPELLSLVRAGADELTPALRNLGKLCVADAMRDSVVRVSVTETPGTVETAFSSRGPGLPAELVDAIANGSGAHLPKELQDIATIASEARRWGGALSIETGLDEGITCKLTLEKVL</sequence>
<dbReference type="Proteomes" id="UP000215377">
    <property type="component" value="Unassembled WGS sequence"/>
</dbReference>
<protein>
    <recommendedName>
        <fullName evidence="4">CHASE2 domain-containing protein</fullName>
    </recommendedName>
</protein>
<gene>
    <name evidence="2" type="ORF">ATO3_14150</name>
</gene>
<evidence type="ECO:0000313" key="3">
    <source>
        <dbReference type="Proteomes" id="UP000215377"/>
    </source>
</evidence>
<dbReference type="EMBL" id="AQQR01000005">
    <property type="protein sequence ID" value="OWU72842.1"/>
    <property type="molecule type" value="Genomic_DNA"/>
</dbReference>
<proteinExistence type="predicted"/>
<organism evidence="2 3">
    <name type="scientific">Marinibacterium profundimaris</name>
    <dbReference type="NCBI Taxonomy" id="1679460"/>
    <lineage>
        <taxon>Bacteria</taxon>
        <taxon>Pseudomonadati</taxon>
        <taxon>Pseudomonadota</taxon>
        <taxon>Alphaproteobacteria</taxon>
        <taxon>Rhodobacterales</taxon>
        <taxon>Paracoccaceae</taxon>
        <taxon>Marinibacterium</taxon>
    </lineage>
</organism>
<keyword evidence="1" id="KW-0812">Transmembrane</keyword>
<keyword evidence="1" id="KW-1133">Transmembrane helix</keyword>